<sequence>MCLVVVVVVVVVVDLWKKAKVPVIAPCKWAIAVFVLKLLLPLLHVDWWLWDDCVRRVCENETGKTSLRFLPFCDPQACEVEVEVGVDVEVECHCQRQSRSHPPRKRPCLGVSGRYTRKVQGRCDPRRCFRVPF</sequence>
<reference evidence="1" key="1">
    <citation type="journal article" date="2023" name="Mol. Phylogenet. Evol.">
        <title>Genome-scale phylogeny and comparative genomics of the fungal order Sordariales.</title>
        <authorList>
            <person name="Hensen N."/>
            <person name="Bonometti L."/>
            <person name="Westerberg I."/>
            <person name="Brannstrom I.O."/>
            <person name="Guillou S."/>
            <person name="Cros-Aarteil S."/>
            <person name="Calhoun S."/>
            <person name="Haridas S."/>
            <person name="Kuo A."/>
            <person name="Mondo S."/>
            <person name="Pangilinan J."/>
            <person name="Riley R."/>
            <person name="LaButti K."/>
            <person name="Andreopoulos B."/>
            <person name="Lipzen A."/>
            <person name="Chen C."/>
            <person name="Yan M."/>
            <person name="Daum C."/>
            <person name="Ng V."/>
            <person name="Clum A."/>
            <person name="Steindorff A."/>
            <person name="Ohm R.A."/>
            <person name="Martin F."/>
            <person name="Silar P."/>
            <person name="Natvig D.O."/>
            <person name="Lalanne C."/>
            <person name="Gautier V."/>
            <person name="Ament-Velasquez S.L."/>
            <person name="Kruys A."/>
            <person name="Hutchinson M.I."/>
            <person name="Powell A.J."/>
            <person name="Barry K."/>
            <person name="Miller A.N."/>
            <person name="Grigoriev I.V."/>
            <person name="Debuchy R."/>
            <person name="Gladieux P."/>
            <person name="Hiltunen Thoren M."/>
            <person name="Johannesson H."/>
        </authorList>
    </citation>
    <scope>NUCLEOTIDE SEQUENCE</scope>
    <source>
        <strain evidence="1">CBS 314.62</strain>
    </source>
</reference>
<evidence type="ECO:0000313" key="1">
    <source>
        <dbReference type="EMBL" id="KAK3684888.1"/>
    </source>
</evidence>
<proteinExistence type="predicted"/>
<dbReference type="AlphaFoldDB" id="A0AAE1C9W8"/>
<evidence type="ECO:0000313" key="2">
    <source>
        <dbReference type="Proteomes" id="UP001270362"/>
    </source>
</evidence>
<organism evidence="1 2">
    <name type="scientific">Podospora appendiculata</name>
    <dbReference type="NCBI Taxonomy" id="314037"/>
    <lineage>
        <taxon>Eukaryota</taxon>
        <taxon>Fungi</taxon>
        <taxon>Dikarya</taxon>
        <taxon>Ascomycota</taxon>
        <taxon>Pezizomycotina</taxon>
        <taxon>Sordariomycetes</taxon>
        <taxon>Sordariomycetidae</taxon>
        <taxon>Sordariales</taxon>
        <taxon>Podosporaceae</taxon>
        <taxon>Podospora</taxon>
    </lineage>
</organism>
<keyword evidence="2" id="KW-1185">Reference proteome</keyword>
<name>A0AAE1C9W8_9PEZI</name>
<protein>
    <submittedName>
        <fullName evidence="1">Uncharacterized protein</fullName>
    </submittedName>
</protein>
<dbReference type="EMBL" id="JAULSO010000003">
    <property type="protein sequence ID" value="KAK3684888.1"/>
    <property type="molecule type" value="Genomic_DNA"/>
</dbReference>
<comment type="caution">
    <text evidence="1">The sequence shown here is derived from an EMBL/GenBank/DDBJ whole genome shotgun (WGS) entry which is preliminary data.</text>
</comment>
<gene>
    <name evidence="1" type="ORF">B0T22DRAFT_201833</name>
</gene>
<dbReference type="Proteomes" id="UP001270362">
    <property type="component" value="Unassembled WGS sequence"/>
</dbReference>
<reference evidence="1" key="2">
    <citation type="submission" date="2023-06" db="EMBL/GenBank/DDBJ databases">
        <authorList>
            <consortium name="Lawrence Berkeley National Laboratory"/>
            <person name="Haridas S."/>
            <person name="Hensen N."/>
            <person name="Bonometti L."/>
            <person name="Westerberg I."/>
            <person name="Brannstrom I.O."/>
            <person name="Guillou S."/>
            <person name="Cros-Aarteil S."/>
            <person name="Calhoun S."/>
            <person name="Kuo A."/>
            <person name="Mondo S."/>
            <person name="Pangilinan J."/>
            <person name="Riley R."/>
            <person name="Labutti K."/>
            <person name="Andreopoulos B."/>
            <person name="Lipzen A."/>
            <person name="Chen C."/>
            <person name="Yanf M."/>
            <person name="Daum C."/>
            <person name="Ng V."/>
            <person name="Clum A."/>
            <person name="Steindorff A."/>
            <person name="Ohm R."/>
            <person name="Martin F."/>
            <person name="Silar P."/>
            <person name="Natvig D."/>
            <person name="Lalanne C."/>
            <person name="Gautier V."/>
            <person name="Ament-Velasquez S.L."/>
            <person name="Kruys A."/>
            <person name="Hutchinson M.I."/>
            <person name="Powell A.J."/>
            <person name="Barry K."/>
            <person name="Miller A.N."/>
            <person name="Grigoriev I.V."/>
            <person name="Debuchy R."/>
            <person name="Gladieux P."/>
            <person name="Thoren M.H."/>
            <person name="Johannesson H."/>
        </authorList>
    </citation>
    <scope>NUCLEOTIDE SEQUENCE</scope>
    <source>
        <strain evidence="1">CBS 314.62</strain>
    </source>
</reference>
<accession>A0AAE1C9W8</accession>